<dbReference type="InterPro" id="IPR019734">
    <property type="entry name" value="TPR_rpt"/>
</dbReference>
<feature type="signal peptide" evidence="1">
    <location>
        <begin position="1"/>
        <end position="34"/>
    </location>
</feature>
<accession>A0A7S8HCY8</accession>
<evidence type="ECO:0000313" key="4">
    <source>
        <dbReference type="Proteomes" id="UP000593594"/>
    </source>
</evidence>
<dbReference type="InterPro" id="IPR014162">
    <property type="entry name" value="CpoB_C"/>
</dbReference>
<evidence type="ECO:0000256" key="2">
    <source>
        <dbReference type="SAM" id="MobiDB-lite"/>
    </source>
</evidence>
<keyword evidence="1" id="KW-0131">Cell cycle</keyword>
<keyword evidence="4" id="KW-1185">Reference proteome</keyword>
<dbReference type="Gene3D" id="1.20.1270.70">
    <property type="entry name" value="Designed single chain three-helix bundle"/>
    <property type="match status" value="1"/>
</dbReference>
<dbReference type="HAMAP" id="MF_02066">
    <property type="entry name" value="CpoB"/>
    <property type="match status" value="1"/>
</dbReference>
<dbReference type="KEGG" id="kmn:HW532_15380"/>
<proteinExistence type="inferred from homology"/>
<comment type="subcellular location">
    <subcellularLocation>
        <location evidence="1">Periplasm</location>
    </subcellularLocation>
</comment>
<dbReference type="AlphaFoldDB" id="A0A7S8HCY8"/>
<evidence type="ECO:0000256" key="1">
    <source>
        <dbReference type="HAMAP-Rule" id="MF_02066"/>
    </source>
</evidence>
<keyword evidence="1" id="KW-0732">Signal</keyword>
<dbReference type="GO" id="GO:0030288">
    <property type="term" value="C:outer membrane-bounded periplasmic space"/>
    <property type="evidence" value="ECO:0007669"/>
    <property type="project" value="UniProtKB-UniRule"/>
</dbReference>
<dbReference type="NCBIfam" id="TIGR02795">
    <property type="entry name" value="tol_pal_ybgF"/>
    <property type="match status" value="1"/>
</dbReference>
<dbReference type="RefSeq" id="WP_213161311.1">
    <property type="nucleotide sequence ID" value="NZ_CP058214.1"/>
</dbReference>
<dbReference type="Proteomes" id="UP000593594">
    <property type="component" value="Chromosome"/>
</dbReference>
<keyword evidence="1" id="KW-0574">Periplasm</keyword>
<dbReference type="InterPro" id="IPR011990">
    <property type="entry name" value="TPR-like_helical_dom_sf"/>
</dbReference>
<reference evidence="3 4" key="1">
    <citation type="submission" date="2020-06" db="EMBL/GenBank/DDBJ databases">
        <title>Genome sequence of 2 isolates from Red Sea Mangroves.</title>
        <authorList>
            <person name="Sefrji F."/>
            <person name="Michoud G."/>
            <person name="Merlino G."/>
            <person name="Daffonchio D."/>
        </authorList>
    </citation>
    <scope>NUCLEOTIDE SEQUENCE [LARGE SCALE GENOMIC DNA]</scope>
    <source>
        <strain evidence="3 4">R1DC25</strain>
    </source>
</reference>
<feature type="compositionally biased region" description="Low complexity" evidence="2">
    <location>
        <begin position="236"/>
        <end position="248"/>
    </location>
</feature>
<evidence type="ECO:0000313" key="3">
    <source>
        <dbReference type="EMBL" id="QPC43949.1"/>
    </source>
</evidence>
<dbReference type="Pfam" id="PF13174">
    <property type="entry name" value="TPR_6"/>
    <property type="match status" value="2"/>
</dbReference>
<comment type="similarity">
    <text evidence="1">Belongs to the CpoB family.</text>
</comment>
<keyword evidence="1" id="KW-0175">Coiled coil</keyword>
<comment type="function">
    <text evidence="1">Mediates coordination of peptidoglycan synthesis and outer membrane constriction during cell division.</text>
</comment>
<gene>
    <name evidence="3" type="primary">ybgF</name>
    <name evidence="1" type="synonym">cpoB</name>
    <name evidence="3" type="ORF">HW532_15380</name>
</gene>
<dbReference type="Gene3D" id="1.25.40.10">
    <property type="entry name" value="Tetratricopeptide repeat domain"/>
    <property type="match status" value="1"/>
</dbReference>
<keyword evidence="1" id="KW-0132">Cell division</keyword>
<feature type="region of interest" description="Disordered" evidence="2">
    <location>
        <begin position="229"/>
        <end position="248"/>
    </location>
</feature>
<organism evidence="3 4">
    <name type="scientific">Kaustia mangrovi</name>
    <dbReference type="NCBI Taxonomy" id="2593653"/>
    <lineage>
        <taxon>Bacteria</taxon>
        <taxon>Pseudomonadati</taxon>
        <taxon>Pseudomonadota</taxon>
        <taxon>Alphaproteobacteria</taxon>
        <taxon>Hyphomicrobiales</taxon>
        <taxon>Parvibaculaceae</taxon>
        <taxon>Kaustia</taxon>
    </lineage>
</organism>
<protein>
    <recommendedName>
        <fullName evidence="1">Cell division coordinator CpoB</fullName>
    </recommendedName>
</protein>
<dbReference type="InterPro" id="IPR034706">
    <property type="entry name" value="CpoB"/>
</dbReference>
<feature type="chain" id="PRO_5033183270" description="Cell division coordinator CpoB" evidence="1">
    <location>
        <begin position="35"/>
        <end position="392"/>
    </location>
</feature>
<feature type="region of interest" description="Disordered" evidence="2">
    <location>
        <begin position="157"/>
        <end position="192"/>
    </location>
</feature>
<name>A0A7S8HCY8_9HYPH</name>
<dbReference type="SUPFAM" id="SSF48452">
    <property type="entry name" value="TPR-like"/>
    <property type="match status" value="1"/>
</dbReference>
<dbReference type="GO" id="GO:0043093">
    <property type="term" value="P:FtsZ-dependent cytokinesis"/>
    <property type="evidence" value="ECO:0007669"/>
    <property type="project" value="UniProtKB-UniRule"/>
</dbReference>
<feature type="coiled-coil region" evidence="1">
    <location>
        <begin position="32"/>
        <end position="103"/>
    </location>
</feature>
<sequence precursor="true">MAARQSPNRLARRAAAGLALMGLMAWGALAPAQAQNAQMNALYDKIMQLERKVDAMQPGAAAGGGGAPSGGVEQRLDSIEQQLRTLMNEMRNLDTRMRALEARRSGDAGTGGASHAGAPGYGADGLATGSADGMGGPLELDKAPGAQVLATIPQSAMEQEGSNLGYVPPENGRPATAGQDTVSGSGPMVLGDAGSGAGNSGYSGSGYAGSADNGSAYNGSASGGSGYNGSGGTGSGASAPAASGMGVSALPEPVETASLDNASTAGTGPDALYERSYENLLQRQYGAAENGFRTFLSQYGSNELAGNAQYWLGETFYARGDYKQAAEAFLKGYRNYAKSPKAPDSLFKLGLTLKQLGQTKQACATLAQVGKAYPKATKVVEQAKQESTQAGC</sequence>
<dbReference type="EMBL" id="CP058214">
    <property type="protein sequence ID" value="QPC43949.1"/>
    <property type="molecule type" value="Genomic_DNA"/>
</dbReference>